<name>A0A2U2I7P0_9BURK</name>
<gene>
    <name evidence="2" type="ORF">C7C56_000260</name>
</gene>
<keyword evidence="1" id="KW-0732">Signal</keyword>
<dbReference type="OrthoDB" id="9154883at2"/>
<accession>A0A2U2I7P0</accession>
<protein>
    <recommendedName>
        <fullName evidence="4">DUF2946 domain-containing protein</fullName>
    </recommendedName>
</protein>
<proteinExistence type="predicted"/>
<evidence type="ECO:0000313" key="3">
    <source>
        <dbReference type="Proteomes" id="UP000241421"/>
    </source>
</evidence>
<organism evidence="2 3">
    <name type="scientific">Massilia glaciei</name>
    <dbReference type="NCBI Taxonomy" id="1524097"/>
    <lineage>
        <taxon>Bacteria</taxon>
        <taxon>Pseudomonadati</taxon>
        <taxon>Pseudomonadota</taxon>
        <taxon>Betaproteobacteria</taxon>
        <taxon>Burkholderiales</taxon>
        <taxon>Oxalobacteraceae</taxon>
        <taxon>Telluria group</taxon>
        <taxon>Massilia</taxon>
    </lineage>
</organism>
<dbReference type="Proteomes" id="UP000241421">
    <property type="component" value="Unassembled WGS sequence"/>
</dbReference>
<evidence type="ECO:0000313" key="2">
    <source>
        <dbReference type="EMBL" id="PWF55735.1"/>
    </source>
</evidence>
<evidence type="ECO:0008006" key="4">
    <source>
        <dbReference type="Google" id="ProtNLM"/>
    </source>
</evidence>
<dbReference type="RefSeq" id="WP_106755513.1">
    <property type="nucleotide sequence ID" value="NZ_PXWF02000005.1"/>
</dbReference>
<dbReference type="AlphaFoldDB" id="A0A2U2I7P0"/>
<comment type="caution">
    <text evidence="2">The sequence shown here is derived from an EMBL/GenBank/DDBJ whole genome shotgun (WGS) entry which is preliminary data.</text>
</comment>
<feature type="signal peptide" evidence="1">
    <location>
        <begin position="1"/>
        <end position="23"/>
    </location>
</feature>
<evidence type="ECO:0000256" key="1">
    <source>
        <dbReference type="SAM" id="SignalP"/>
    </source>
</evidence>
<feature type="chain" id="PRO_5015439814" description="DUF2946 domain-containing protein" evidence="1">
    <location>
        <begin position="24"/>
        <end position="116"/>
    </location>
</feature>
<dbReference type="EMBL" id="PXWF02000005">
    <property type="protein sequence ID" value="PWF55735.1"/>
    <property type="molecule type" value="Genomic_DNA"/>
</dbReference>
<reference evidence="2 3" key="1">
    <citation type="submission" date="2018-04" db="EMBL/GenBank/DDBJ databases">
        <title>Massilia violaceinigra sp. nov., a novel purple-pigmented bacterium isolated from Tianshan glacier, Xinjiang, China.</title>
        <authorList>
            <person name="Wang H."/>
        </authorList>
    </citation>
    <scope>NUCLEOTIDE SEQUENCE [LARGE SCALE GENOMIC DNA]</scope>
    <source>
        <strain evidence="2 3">B448-2</strain>
    </source>
</reference>
<sequence>MKRRSVIHVLLSLLLLLSQQMAAAHAMSHFSGKLGNTPASLAQQQTDRLDLSGSFAQDPSCDECLAFAQLSGTLGSDTRNAIAEANAGCHVEHRSNRAAVERTTCHFRSRAPPVPA</sequence>
<keyword evidence="3" id="KW-1185">Reference proteome</keyword>